<organism evidence="2 3">
    <name type="scientific">Gordonia bronchialis (strain ATCC 25592 / DSM 43247 / BCRC 13721 / JCM 3198 / KCTC 3076 / NBRC 16047 / NCTC 10667)</name>
    <name type="common">Rhodococcus bronchialis</name>
    <dbReference type="NCBI Taxonomy" id="526226"/>
    <lineage>
        <taxon>Bacteria</taxon>
        <taxon>Bacillati</taxon>
        <taxon>Actinomycetota</taxon>
        <taxon>Actinomycetes</taxon>
        <taxon>Mycobacteriales</taxon>
        <taxon>Gordoniaceae</taxon>
        <taxon>Gordonia</taxon>
    </lineage>
</organism>
<feature type="transmembrane region" description="Helical" evidence="1">
    <location>
        <begin position="134"/>
        <end position="153"/>
    </location>
</feature>
<dbReference type="GO" id="GO:0005886">
    <property type="term" value="C:plasma membrane"/>
    <property type="evidence" value="ECO:0007669"/>
    <property type="project" value="TreeGrafter"/>
</dbReference>
<keyword evidence="1" id="KW-0812">Transmembrane</keyword>
<dbReference type="EMBL" id="CP001802">
    <property type="protein sequence ID" value="ACY23552.1"/>
    <property type="molecule type" value="Genomic_DNA"/>
</dbReference>
<dbReference type="PANTHER" id="PTHR34989:SF1">
    <property type="entry name" value="PROTEIN HDED"/>
    <property type="match status" value="1"/>
</dbReference>
<feature type="transmembrane region" description="Helical" evidence="1">
    <location>
        <begin position="76"/>
        <end position="95"/>
    </location>
</feature>
<accession>D0L666</accession>
<keyword evidence="3" id="KW-1185">Reference proteome</keyword>
<dbReference type="InterPro" id="IPR005325">
    <property type="entry name" value="DUF308_memb"/>
</dbReference>
<gene>
    <name evidence="2" type="ordered locus">Gbro_4412</name>
</gene>
<evidence type="ECO:0000313" key="3">
    <source>
        <dbReference type="Proteomes" id="UP000001219"/>
    </source>
</evidence>
<keyword evidence="1" id="KW-0472">Membrane</keyword>
<dbReference type="AlphaFoldDB" id="D0L666"/>
<reference evidence="2 3" key="2">
    <citation type="journal article" date="2010" name="Stand. Genomic Sci.">
        <title>Complete genome sequence of Gordonia bronchialis type strain (3410).</title>
        <authorList>
            <person name="Ivanova N."/>
            <person name="Sikorski J."/>
            <person name="Jando M."/>
            <person name="Lapidus A."/>
            <person name="Nolan M."/>
            <person name="Lucas S."/>
            <person name="Del Rio T.G."/>
            <person name="Tice H."/>
            <person name="Copeland A."/>
            <person name="Cheng J.F."/>
            <person name="Chen F."/>
            <person name="Bruce D."/>
            <person name="Goodwin L."/>
            <person name="Pitluck S."/>
            <person name="Mavromatis K."/>
            <person name="Ovchinnikova G."/>
            <person name="Pati A."/>
            <person name="Chen A."/>
            <person name="Palaniappan K."/>
            <person name="Land M."/>
            <person name="Hauser L."/>
            <person name="Chang Y.J."/>
            <person name="Jeffries C.D."/>
            <person name="Chain P."/>
            <person name="Saunders E."/>
            <person name="Han C."/>
            <person name="Detter J.C."/>
            <person name="Brettin T."/>
            <person name="Rohde M."/>
            <person name="Goker M."/>
            <person name="Bristow J."/>
            <person name="Eisen J.A."/>
            <person name="Markowitz V."/>
            <person name="Hugenholtz P."/>
            <person name="Klenk H.P."/>
            <person name="Kyrpides N.C."/>
        </authorList>
    </citation>
    <scope>NUCLEOTIDE SEQUENCE [LARGE SCALE GENOMIC DNA]</scope>
    <source>
        <strain evidence="3">ATCC 25592 / DSM 43247 / BCRC 13721 / JCM 3198 / KCTC 3076 / NBRC 16047 / NCTC 10667</strain>
    </source>
</reference>
<feature type="transmembrane region" description="Helical" evidence="1">
    <location>
        <begin position="101"/>
        <end position="122"/>
    </location>
</feature>
<dbReference type="HOGENOM" id="CLU_091585_4_1_11"/>
<evidence type="ECO:0000256" key="1">
    <source>
        <dbReference type="SAM" id="Phobius"/>
    </source>
</evidence>
<evidence type="ECO:0008006" key="4">
    <source>
        <dbReference type="Google" id="ProtNLM"/>
    </source>
</evidence>
<dbReference type="Proteomes" id="UP000001219">
    <property type="component" value="Chromosome"/>
</dbReference>
<evidence type="ECO:0000313" key="2">
    <source>
        <dbReference type="EMBL" id="ACY23552.1"/>
    </source>
</evidence>
<name>D0L666_GORB4</name>
<dbReference type="eggNOG" id="COG3247">
    <property type="taxonomic scope" value="Bacteria"/>
</dbReference>
<feature type="transmembrane region" description="Helical" evidence="1">
    <location>
        <begin position="45"/>
        <end position="64"/>
    </location>
</feature>
<proteinExistence type="predicted"/>
<sequence length="189" mass="19884">MTFAVYTKQIPDEFVNAVRTAMIVTSVIGIVLGIVAIVWPGPTTVVLGFLFGIALIVAGLFRIYQAFAATFLSVGWRALLGVLGLIVLVAGVIAVTSPEDAVWLLALFIGIGWIFQGVSDLYAAFSGSAHAPKWYLIISGVISVLAGIVLAAVPWALGVFVWVAGIMLIVVSVATLLTLPKKVDDAQTV</sequence>
<dbReference type="InterPro" id="IPR052712">
    <property type="entry name" value="Acid_resist_chaperone_HdeD"/>
</dbReference>
<protein>
    <recommendedName>
        <fullName evidence="4">Integral membrane protein</fullName>
    </recommendedName>
</protein>
<dbReference type="OrthoDB" id="3577181at2"/>
<feature type="transmembrane region" description="Helical" evidence="1">
    <location>
        <begin position="21"/>
        <end position="39"/>
    </location>
</feature>
<reference evidence="3" key="1">
    <citation type="submission" date="2009-10" db="EMBL/GenBank/DDBJ databases">
        <title>The complete chromosome of Gordonia bronchialis DSM 43247.</title>
        <authorList>
            <consortium name="US DOE Joint Genome Institute (JGI-PGF)"/>
            <person name="Lucas S."/>
            <person name="Copeland A."/>
            <person name="Lapidus A."/>
            <person name="Glavina del Rio T."/>
            <person name="Dalin E."/>
            <person name="Tice H."/>
            <person name="Bruce D."/>
            <person name="Goodwin L."/>
            <person name="Pitluck S."/>
            <person name="Kyrpides N."/>
            <person name="Mavromatis K."/>
            <person name="Ivanova N."/>
            <person name="Ovchinnikova G."/>
            <person name="Saunders E."/>
            <person name="Brettin T."/>
            <person name="Detter J.C."/>
            <person name="Han C."/>
            <person name="Larimer F."/>
            <person name="Land M."/>
            <person name="Hauser L."/>
            <person name="Markowitz V."/>
            <person name="Cheng J.-F."/>
            <person name="Hugenholtz P."/>
            <person name="Woyke T."/>
            <person name="Wu D."/>
            <person name="Jando M."/>
            <person name="Schneider S."/>
            <person name="Goeker M."/>
            <person name="Klenk H.-P."/>
            <person name="Eisen J.A."/>
        </authorList>
    </citation>
    <scope>NUCLEOTIDE SEQUENCE [LARGE SCALE GENOMIC DNA]</scope>
    <source>
        <strain evidence="3">ATCC 25592 / DSM 43247 / BCRC 13721 / JCM 3198 / KCTC 3076 / NBRC 16047 / NCTC 10667</strain>
    </source>
</reference>
<dbReference type="STRING" id="526226.Gbro_4412"/>
<dbReference type="PANTHER" id="PTHR34989">
    <property type="entry name" value="PROTEIN HDED"/>
    <property type="match status" value="1"/>
</dbReference>
<dbReference type="Pfam" id="PF03729">
    <property type="entry name" value="DUF308"/>
    <property type="match status" value="1"/>
</dbReference>
<dbReference type="RefSeq" id="WP_012836041.1">
    <property type="nucleotide sequence ID" value="NC_013441.1"/>
</dbReference>
<dbReference type="KEGG" id="gbr:Gbro_4412"/>
<keyword evidence="1" id="KW-1133">Transmembrane helix</keyword>
<feature type="transmembrane region" description="Helical" evidence="1">
    <location>
        <begin position="159"/>
        <end position="179"/>
    </location>
</feature>